<evidence type="ECO:0000256" key="2">
    <source>
        <dbReference type="SAM" id="Phobius"/>
    </source>
</evidence>
<evidence type="ECO:0000256" key="1">
    <source>
        <dbReference type="SAM" id="MobiDB-lite"/>
    </source>
</evidence>
<sequence length="111" mass="12005">MIIDAKTITLTLVIVAVAGYFGLQFIRQLTLSIAQENHDANLQMDMTEEAKRSKRQRDADAAASAAFEKVEPLLPASVIKAKVNPSSNDTASPEALREKSETNSDLAASML</sequence>
<proteinExistence type="predicted"/>
<feature type="region of interest" description="Disordered" evidence="1">
    <location>
        <begin position="82"/>
        <end position="111"/>
    </location>
</feature>
<dbReference type="AlphaFoldDB" id="A0A6U3SX99"/>
<keyword evidence="2" id="KW-1133">Transmembrane helix</keyword>
<protein>
    <submittedName>
        <fullName evidence="3">Uncharacterized protein</fullName>
    </submittedName>
</protein>
<feature type="transmembrane region" description="Helical" evidence="2">
    <location>
        <begin position="7"/>
        <end position="26"/>
    </location>
</feature>
<keyword evidence="2" id="KW-0812">Transmembrane</keyword>
<dbReference type="EMBL" id="HBGZ01003822">
    <property type="protein sequence ID" value="CAD9577593.1"/>
    <property type="molecule type" value="Transcribed_RNA"/>
</dbReference>
<name>A0A6U3SX99_9STRA</name>
<evidence type="ECO:0000313" key="3">
    <source>
        <dbReference type="EMBL" id="CAD9577593.1"/>
    </source>
</evidence>
<organism evidence="3">
    <name type="scientific">Skeletonema marinoi</name>
    <dbReference type="NCBI Taxonomy" id="267567"/>
    <lineage>
        <taxon>Eukaryota</taxon>
        <taxon>Sar</taxon>
        <taxon>Stramenopiles</taxon>
        <taxon>Ochrophyta</taxon>
        <taxon>Bacillariophyta</taxon>
        <taxon>Coscinodiscophyceae</taxon>
        <taxon>Thalassiosirophycidae</taxon>
        <taxon>Thalassiosirales</taxon>
        <taxon>Skeletonemataceae</taxon>
        <taxon>Skeletonema</taxon>
        <taxon>Skeletonema marinoi-dohrnii complex</taxon>
    </lineage>
</organism>
<accession>A0A6U3SX99</accession>
<keyword evidence="2" id="KW-0472">Membrane</keyword>
<reference evidence="3" key="1">
    <citation type="submission" date="2021-01" db="EMBL/GenBank/DDBJ databases">
        <authorList>
            <person name="Corre E."/>
            <person name="Pelletier E."/>
            <person name="Niang G."/>
            <person name="Scheremetjew M."/>
            <person name="Finn R."/>
            <person name="Kale V."/>
            <person name="Holt S."/>
            <person name="Cochrane G."/>
            <person name="Meng A."/>
            <person name="Brown T."/>
            <person name="Cohen L."/>
        </authorList>
    </citation>
    <scope>NUCLEOTIDE SEQUENCE</scope>
    <source>
        <strain evidence="3">SM1012Den-03</strain>
    </source>
</reference>
<gene>
    <name evidence="3" type="ORF">SMAR0320_LOCUS2593</name>
</gene>